<reference evidence="2" key="1">
    <citation type="journal article" date="2020" name="Stud. Mycol.">
        <title>101 Dothideomycetes genomes: a test case for predicting lifestyles and emergence of pathogens.</title>
        <authorList>
            <person name="Haridas S."/>
            <person name="Albert R."/>
            <person name="Binder M."/>
            <person name="Bloem J."/>
            <person name="Labutti K."/>
            <person name="Salamov A."/>
            <person name="Andreopoulos B."/>
            <person name="Baker S."/>
            <person name="Barry K."/>
            <person name="Bills G."/>
            <person name="Bluhm B."/>
            <person name="Cannon C."/>
            <person name="Castanera R."/>
            <person name="Culley D."/>
            <person name="Daum C."/>
            <person name="Ezra D."/>
            <person name="Gonzalez J."/>
            <person name="Henrissat B."/>
            <person name="Kuo A."/>
            <person name="Liang C."/>
            <person name="Lipzen A."/>
            <person name="Lutzoni F."/>
            <person name="Magnuson J."/>
            <person name="Mondo S."/>
            <person name="Nolan M."/>
            <person name="Ohm R."/>
            <person name="Pangilinan J."/>
            <person name="Park H.-J."/>
            <person name="Ramirez L."/>
            <person name="Alfaro M."/>
            <person name="Sun H."/>
            <person name="Tritt A."/>
            <person name="Yoshinaga Y."/>
            <person name="Zwiers L.-H."/>
            <person name="Turgeon B."/>
            <person name="Goodwin S."/>
            <person name="Spatafora J."/>
            <person name="Crous P."/>
            <person name="Grigoriev I."/>
        </authorList>
    </citation>
    <scope>NUCLEOTIDE SEQUENCE</scope>
    <source>
        <strain evidence="2">CBS 122681</strain>
    </source>
</reference>
<keyword evidence="1" id="KW-0472">Membrane</keyword>
<organism evidence="2 3">
    <name type="scientific">Lophiostoma macrostomum CBS 122681</name>
    <dbReference type="NCBI Taxonomy" id="1314788"/>
    <lineage>
        <taxon>Eukaryota</taxon>
        <taxon>Fungi</taxon>
        <taxon>Dikarya</taxon>
        <taxon>Ascomycota</taxon>
        <taxon>Pezizomycotina</taxon>
        <taxon>Dothideomycetes</taxon>
        <taxon>Pleosporomycetidae</taxon>
        <taxon>Pleosporales</taxon>
        <taxon>Lophiostomataceae</taxon>
        <taxon>Lophiostoma</taxon>
    </lineage>
</organism>
<sequence length="81" mass="9789">MGDTLTAIMIMREWGTRVYGRQRWNITAISDQILVSLDVLCTLVFQLCGSLYFFRERDKRLGLDSRMYYLRYMKCLVLWYM</sequence>
<evidence type="ECO:0000256" key="1">
    <source>
        <dbReference type="SAM" id="Phobius"/>
    </source>
</evidence>
<dbReference type="AlphaFoldDB" id="A0A6A6TFJ9"/>
<evidence type="ECO:0000313" key="2">
    <source>
        <dbReference type="EMBL" id="KAF2658789.1"/>
    </source>
</evidence>
<name>A0A6A6TFJ9_9PLEO</name>
<proteinExistence type="predicted"/>
<feature type="transmembrane region" description="Helical" evidence="1">
    <location>
        <begin position="33"/>
        <end position="54"/>
    </location>
</feature>
<dbReference type="Proteomes" id="UP000799324">
    <property type="component" value="Unassembled WGS sequence"/>
</dbReference>
<protein>
    <submittedName>
        <fullName evidence="2">Uncharacterized protein</fullName>
    </submittedName>
</protein>
<dbReference type="EMBL" id="MU004312">
    <property type="protein sequence ID" value="KAF2658789.1"/>
    <property type="molecule type" value="Genomic_DNA"/>
</dbReference>
<keyword evidence="3" id="KW-1185">Reference proteome</keyword>
<keyword evidence="1" id="KW-1133">Transmembrane helix</keyword>
<keyword evidence="1" id="KW-0812">Transmembrane</keyword>
<evidence type="ECO:0000313" key="3">
    <source>
        <dbReference type="Proteomes" id="UP000799324"/>
    </source>
</evidence>
<accession>A0A6A6TFJ9</accession>
<gene>
    <name evidence="2" type="ORF">K491DRAFT_247029</name>
</gene>